<keyword evidence="7" id="KW-0472">Membrane</keyword>
<gene>
    <name evidence="10" type="ORF">LZ24_01549</name>
</gene>
<evidence type="ECO:0000259" key="9">
    <source>
        <dbReference type="Pfam" id="PF01052"/>
    </source>
</evidence>
<evidence type="ECO:0000256" key="2">
    <source>
        <dbReference type="ARBA" id="ARBA00009226"/>
    </source>
</evidence>
<evidence type="ECO:0000256" key="7">
    <source>
        <dbReference type="ARBA" id="ARBA00023136"/>
    </source>
</evidence>
<evidence type="ECO:0000313" key="11">
    <source>
        <dbReference type="Proteomes" id="UP000318307"/>
    </source>
</evidence>
<evidence type="ECO:0000256" key="6">
    <source>
        <dbReference type="ARBA" id="ARBA00022779"/>
    </source>
</evidence>
<dbReference type="NCBIfam" id="TIGR02480">
    <property type="entry name" value="fliN"/>
    <property type="match status" value="1"/>
</dbReference>
<keyword evidence="6" id="KW-0283">Flagellar rotation</keyword>
<keyword evidence="10" id="KW-0282">Flagellum</keyword>
<feature type="domain" description="Flagellar motor switch protein FliN-like C-terminal" evidence="9">
    <location>
        <begin position="32"/>
        <end position="101"/>
    </location>
</feature>
<comment type="subcellular location">
    <subcellularLocation>
        <location evidence="1">Cell membrane</location>
        <topology evidence="1">Peripheral membrane protein</topology>
        <orientation evidence="1">Cytoplasmic side</orientation>
    </subcellularLocation>
</comment>
<keyword evidence="4" id="KW-1003">Cell membrane</keyword>
<dbReference type="PRINTS" id="PR00956">
    <property type="entry name" value="FLGMOTORFLIN"/>
</dbReference>
<protein>
    <recommendedName>
        <fullName evidence="3">Flagellar motor switch protein FliN</fullName>
    </recommendedName>
</protein>
<dbReference type="Proteomes" id="UP000318307">
    <property type="component" value="Unassembled WGS sequence"/>
</dbReference>
<dbReference type="GO" id="GO:0009425">
    <property type="term" value="C:bacterial-type flagellum basal body"/>
    <property type="evidence" value="ECO:0007669"/>
    <property type="project" value="InterPro"/>
</dbReference>
<dbReference type="GO" id="GO:0006935">
    <property type="term" value="P:chemotaxis"/>
    <property type="evidence" value="ECO:0007669"/>
    <property type="project" value="UniProtKB-KW"/>
</dbReference>
<proteinExistence type="inferred from homology"/>
<dbReference type="InterPro" id="IPR036429">
    <property type="entry name" value="SpoA-like_sf"/>
</dbReference>
<accession>A0A562RTG4</accession>
<sequence>MTDEELEGQEAAARHQEPAESGDIAERDLDFILDIPLELSVELGRSRMLVNDLLQLGQGSIVELNKLAGEPLEIYINRKLVARGEVVVVNEKFGVRLTDIISPMERVRTLA</sequence>
<dbReference type="GO" id="GO:0005886">
    <property type="term" value="C:plasma membrane"/>
    <property type="evidence" value="ECO:0007669"/>
    <property type="project" value="UniProtKB-SubCell"/>
</dbReference>
<feature type="compositionally biased region" description="Basic and acidic residues" evidence="8">
    <location>
        <begin position="12"/>
        <end position="22"/>
    </location>
</feature>
<evidence type="ECO:0000313" key="10">
    <source>
        <dbReference type="EMBL" id="TWI72407.1"/>
    </source>
</evidence>
<dbReference type="InterPro" id="IPR001172">
    <property type="entry name" value="FliN_T3SS_HrcQb"/>
</dbReference>
<feature type="region of interest" description="Disordered" evidence="8">
    <location>
        <begin position="1"/>
        <end position="22"/>
    </location>
</feature>
<name>A0A562RTG4_9BACT</name>
<keyword evidence="10" id="KW-0966">Cell projection</keyword>
<dbReference type="OrthoDB" id="9773459at2"/>
<keyword evidence="5" id="KW-0145">Chemotaxis</keyword>
<dbReference type="SUPFAM" id="SSF101801">
    <property type="entry name" value="Surface presentation of antigens (SPOA)"/>
    <property type="match status" value="1"/>
</dbReference>
<dbReference type="RefSeq" id="WP_144684197.1">
    <property type="nucleotide sequence ID" value="NZ_VLLC01000010.1"/>
</dbReference>
<dbReference type="InterPro" id="IPR051469">
    <property type="entry name" value="FliN/MopA/SpaO"/>
</dbReference>
<dbReference type="PANTHER" id="PTHR43484:SF1">
    <property type="entry name" value="FLAGELLAR MOTOR SWITCH PROTEIN FLIN"/>
    <property type="match status" value="1"/>
</dbReference>
<dbReference type="Gene3D" id="2.30.330.10">
    <property type="entry name" value="SpoA-like"/>
    <property type="match status" value="1"/>
</dbReference>
<keyword evidence="11" id="KW-1185">Reference proteome</keyword>
<evidence type="ECO:0000256" key="5">
    <source>
        <dbReference type="ARBA" id="ARBA00022500"/>
    </source>
</evidence>
<dbReference type="InterPro" id="IPR012826">
    <property type="entry name" value="FliN"/>
</dbReference>
<reference evidence="10 11" key="1">
    <citation type="submission" date="2019-07" db="EMBL/GenBank/DDBJ databases">
        <title>Genome sequencing of 100 strains of the haloalkaliphilic chemolithoautotrophic sulfur-oxidizing bacterium Thioalkalivibrio.</title>
        <authorList>
            <person name="Muyzer G."/>
        </authorList>
    </citation>
    <scope>NUCLEOTIDE SEQUENCE [LARGE SCALE GENOMIC DNA]</scope>
    <source>
        <strain evidence="10 11">ASO4-4</strain>
    </source>
</reference>
<dbReference type="EMBL" id="VLLC01000010">
    <property type="protein sequence ID" value="TWI72407.1"/>
    <property type="molecule type" value="Genomic_DNA"/>
</dbReference>
<dbReference type="PANTHER" id="PTHR43484">
    <property type="match status" value="1"/>
</dbReference>
<dbReference type="InterPro" id="IPR001543">
    <property type="entry name" value="FliN-like_C"/>
</dbReference>
<evidence type="ECO:0000256" key="4">
    <source>
        <dbReference type="ARBA" id="ARBA00022475"/>
    </source>
</evidence>
<evidence type="ECO:0000256" key="8">
    <source>
        <dbReference type="SAM" id="MobiDB-lite"/>
    </source>
</evidence>
<dbReference type="AlphaFoldDB" id="A0A562RTG4"/>
<keyword evidence="10" id="KW-0969">Cilium</keyword>
<evidence type="ECO:0000256" key="1">
    <source>
        <dbReference type="ARBA" id="ARBA00004413"/>
    </source>
</evidence>
<comment type="caution">
    <text evidence="10">The sequence shown here is derived from an EMBL/GenBank/DDBJ whole genome shotgun (WGS) entry which is preliminary data.</text>
</comment>
<comment type="similarity">
    <text evidence="2">Belongs to the FliN/MopA/SpaO family.</text>
</comment>
<dbReference type="GO" id="GO:0071973">
    <property type="term" value="P:bacterial-type flagellum-dependent cell motility"/>
    <property type="evidence" value="ECO:0007669"/>
    <property type="project" value="InterPro"/>
</dbReference>
<evidence type="ECO:0000256" key="3">
    <source>
        <dbReference type="ARBA" id="ARBA00021897"/>
    </source>
</evidence>
<organism evidence="10 11">
    <name type="scientific">Desulfobotulus alkaliphilus</name>
    <dbReference type="NCBI Taxonomy" id="622671"/>
    <lineage>
        <taxon>Bacteria</taxon>
        <taxon>Pseudomonadati</taxon>
        <taxon>Thermodesulfobacteriota</taxon>
        <taxon>Desulfobacteria</taxon>
        <taxon>Desulfobacterales</taxon>
        <taxon>Desulfobacteraceae</taxon>
        <taxon>Desulfobotulus</taxon>
    </lineage>
</organism>
<dbReference type="GO" id="GO:0003774">
    <property type="term" value="F:cytoskeletal motor activity"/>
    <property type="evidence" value="ECO:0007669"/>
    <property type="project" value="InterPro"/>
</dbReference>
<dbReference type="Pfam" id="PF01052">
    <property type="entry name" value="FliMN_C"/>
    <property type="match status" value="1"/>
</dbReference>